<organism evidence="5">
    <name type="scientific">freshwater metagenome</name>
    <dbReference type="NCBI Taxonomy" id="449393"/>
    <lineage>
        <taxon>unclassified sequences</taxon>
        <taxon>metagenomes</taxon>
        <taxon>ecological metagenomes</taxon>
    </lineage>
</organism>
<dbReference type="AlphaFoldDB" id="A0A6J7VMI4"/>
<sequence>MAPRVGIAGYGLAGRYFHAPLLKAAEFDVVGTLTTKPDRKAAAISDFPEISVVESIEELLKLNLDLLVVASANNAHASQAIAGLKAGVPVVVDKPMGRTLKETKEIIDFSKQVNVPVTTYFNRKWDSDALTIKKIIKEGTLGNIFRLDSRFERFKPELTPGSWRESQTASEGGGNLLDLQPHLVSTALDWFGPAELISSSVRSIRGGSDDDITLVLKHESGVDSYLSASAINGAPGPRIRVTGDKGSLIINDLDPQEPLLRSGKYPKGGQWSESTKSEAFLHLGDKVISYPSVDGNYSLFYIQVKQALSGGVWPVTTDEALSVAEIIDKAREISFR</sequence>
<dbReference type="PANTHER" id="PTHR43708">
    <property type="entry name" value="CONSERVED EXPRESSED OXIDOREDUCTASE (EUROFUNG)"/>
    <property type="match status" value="1"/>
</dbReference>
<dbReference type="SUPFAM" id="SSF51735">
    <property type="entry name" value="NAD(P)-binding Rossmann-fold domains"/>
    <property type="match status" value="1"/>
</dbReference>
<reference evidence="5" key="1">
    <citation type="submission" date="2020-05" db="EMBL/GenBank/DDBJ databases">
        <authorList>
            <person name="Chiriac C."/>
            <person name="Salcher M."/>
            <person name="Ghai R."/>
            <person name="Kavagutti S V."/>
        </authorList>
    </citation>
    <scope>NUCLEOTIDE SEQUENCE</scope>
</reference>
<evidence type="ECO:0000256" key="1">
    <source>
        <dbReference type="ARBA" id="ARBA00010928"/>
    </source>
</evidence>
<feature type="domain" description="GFO/IDH/MocA-like oxidoreductase" evidence="4">
    <location>
        <begin position="130"/>
        <end position="248"/>
    </location>
</feature>
<keyword evidence="2" id="KW-0560">Oxidoreductase</keyword>
<dbReference type="Gene3D" id="3.40.50.720">
    <property type="entry name" value="NAD(P)-binding Rossmann-like Domain"/>
    <property type="match status" value="1"/>
</dbReference>
<name>A0A6J7VMI4_9ZZZZ</name>
<accession>A0A6J7VMI4</accession>
<feature type="domain" description="Gfo/Idh/MocA-like oxidoreductase N-terminal" evidence="3">
    <location>
        <begin position="4"/>
        <end position="119"/>
    </location>
</feature>
<comment type="similarity">
    <text evidence="1">Belongs to the Gfo/Idh/MocA family.</text>
</comment>
<dbReference type="Pfam" id="PF01408">
    <property type="entry name" value="GFO_IDH_MocA"/>
    <property type="match status" value="1"/>
</dbReference>
<dbReference type="InterPro" id="IPR055170">
    <property type="entry name" value="GFO_IDH_MocA-like_dom"/>
</dbReference>
<dbReference type="EMBL" id="CAFBRU010000028">
    <property type="protein sequence ID" value="CAB5109034.1"/>
    <property type="molecule type" value="Genomic_DNA"/>
</dbReference>
<proteinExistence type="inferred from homology"/>
<evidence type="ECO:0000259" key="4">
    <source>
        <dbReference type="Pfam" id="PF22725"/>
    </source>
</evidence>
<evidence type="ECO:0000259" key="3">
    <source>
        <dbReference type="Pfam" id="PF01408"/>
    </source>
</evidence>
<evidence type="ECO:0000313" key="5">
    <source>
        <dbReference type="EMBL" id="CAB5109034.1"/>
    </source>
</evidence>
<dbReference type="Gene3D" id="3.30.360.10">
    <property type="entry name" value="Dihydrodipicolinate Reductase, domain 2"/>
    <property type="match status" value="1"/>
</dbReference>
<dbReference type="InterPro" id="IPR000683">
    <property type="entry name" value="Gfo/Idh/MocA-like_OxRdtase_N"/>
</dbReference>
<dbReference type="Pfam" id="PF22725">
    <property type="entry name" value="GFO_IDH_MocA_C3"/>
    <property type="match status" value="1"/>
</dbReference>
<dbReference type="InterPro" id="IPR051317">
    <property type="entry name" value="Gfo/Idh/MocA_oxidoreduct"/>
</dbReference>
<evidence type="ECO:0000256" key="2">
    <source>
        <dbReference type="ARBA" id="ARBA00023002"/>
    </source>
</evidence>
<dbReference type="SUPFAM" id="SSF55347">
    <property type="entry name" value="Glyceraldehyde-3-phosphate dehydrogenase-like, C-terminal domain"/>
    <property type="match status" value="1"/>
</dbReference>
<protein>
    <submittedName>
        <fullName evidence="5">Unannotated protein</fullName>
    </submittedName>
</protein>
<dbReference type="GO" id="GO:0016491">
    <property type="term" value="F:oxidoreductase activity"/>
    <property type="evidence" value="ECO:0007669"/>
    <property type="project" value="UniProtKB-KW"/>
</dbReference>
<dbReference type="GO" id="GO:0000166">
    <property type="term" value="F:nucleotide binding"/>
    <property type="evidence" value="ECO:0007669"/>
    <property type="project" value="InterPro"/>
</dbReference>
<dbReference type="InterPro" id="IPR036291">
    <property type="entry name" value="NAD(P)-bd_dom_sf"/>
</dbReference>
<gene>
    <name evidence="5" type="ORF">UFOPK4420_00390</name>
</gene>
<dbReference type="PANTHER" id="PTHR43708:SF5">
    <property type="entry name" value="CONSERVED EXPRESSED OXIDOREDUCTASE (EUROFUNG)-RELATED"/>
    <property type="match status" value="1"/>
</dbReference>